<keyword evidence="2" id="KW-1185">Reference proteome</keyword>
<sequence>MNWIPLESIDQLEVIKQAPGHSILFKHSTRCSISLMAKRKFEFEWDALPPETSLYFLDLLKNRNISDAIADMFKVHHESPQLLLIRDGECIYESSHSDISAEETAEQMAVNS</sequence>
<protein>
    <submittedName>
        <fullName evidence="1">Bacillithiol system redox-active protein YtxJ</fullName>
    </submittedName>
</protein>
<evidence type="ECO:0000313" key="1">
    <source>
        <dbReference type="EMBL" id="MFD2162067.1"/>
    </source>
</evidence>
<dbReference type="Proteomes" id="UP001597387">
    <property type="component" value="Unassembled WGS sequence"/>
</dbReference>
<dbReference type="Pfam" id="PF11009">
    <property type="entry name" value="BrxC"/>
    <property type="match status" value="1"/>
</dbReference>
<accession>A0ABW4ZKJ5</accession>
<dbReference type="EMBL" id="JBHUHZ010000001">
    <property type="protein sequence ID" value="MFD2162067.1"/>
    <property type="molecule type" value="Genomic_DNA"/>
</dbReference>
<dbReference type="InterPro" id="IPR022551">
    <property type="entry name" value="BrxC"/>
</dbReference>
<dbReference type="NCBIfam" id="TIGR04019">
    <property type="entry name" value="B_thiol_YtxJ"/>
    <property type="match status" value="1"/>
</dbReference>
<name>A0ABW4ZKJ5_9SPHI</name>
<dbReference type="Gene3D" id="3.40.30.10">
    <property type="entry name" value="Glutaredoxin"/>
    <property type="match status" value="1"/>
</dbReference>
<organism evidence="1 2">
    <name type="scientific">Paradesertivirga mongoliensis</name>
    <dbReference type="NCBI Taxonomy" id="2100740"/>
    <lineage>
        <taxon>Bacteria</taxon>
        <taxon>Pseudomonadati</taxon>
        <taxon>Bacteroidota</taxon>
        <taxon>Sphingobacteriia</taxon>
        <taxon>Sphingobacteriales</taxon>
        <taxon>Sphingobacteriaceae</taxon>
        <taxon>Paradesertivirga</taxon>
    </lineage>
</organism>
<comment type="caution">
    <text evidence="1">The sequence shown here is derived from an EMBL/GenBank/DDBJ whole genome shotgun (WGS) entry which is preliminary data.</text>
</comment>
<gene>
    <name evidence="1" type="primary">ytxJ</name>
    <name evidence="1" type="ORF">ACFSJU_06655</name>
</gene>
<proteinExistence type="predicted"/>
<evidence type="ECO:0000313" key="2">
    <source>
        <dbReference type="Proteomes" id="UP001597387"/>
    </source>
</evidence>
<reference evidence="2" key="1">
    <citation type="journal article" date="2019" name="Int. J. Syst. Evol. Microbiol.">
        <title>The Global Catalogue of Microorganisms (GCM) 10K type strain sequencing project: providing services to taxonomists for standard genome sequencing and annotation.</title>
        <authorList>
            <consortium name="The Broad Institute Genomics Platform"/>
            <consortium name="The Broad Institute Genome Sequencing Center for Infectious Disease"/>
            <person name="Wu L."/>
            <person name="Ma J."/>
        </authorList>
    </citation>
    <scope>NUCLEOTIDE SEQUENCE [LARGE SCALE GENOMIC DNA]</scope>
    <source>
        <strain evidence="2">KCTC 42217</strain>
    </source>
</reference>
<dbReference type="RefSeq" id="WP_255897954.1">
    <property type="nucleotide sequence ID" value="NZ_JAFMZO010000001.1"/>
</dbReference>